<dbReference type="EMBL" id="OZ026884">
    <property type="protein sequence ID" value="CAL1239535.1"/>
    <property type="molecule type" value="Genomic_DNA"/>
</dbReference>
<keyword evidence="2" id="KW-1185">Reference proteome</keyword>
<evidence type="ECO:0000313" key="2">
    <source>
        <dbReference type="Proteomes" id="UP001497493"/>
    </source>
</evidence>
<accession>A0ABM9NFY0</accession>
<organism evidence="1 2">
    <name type="scientific">Candidatus Methylocalor cossyra</name>
    <dbReference type="NCBI Taxonomy" id="3108543"/>
    <lineage>
        <taxon>Bacteria</taxon>
        <taxon>Pseudomonadati</taxon>
        <taxon>Pseudomonadota</taxon>
        <taxon>Gammaproteobacteria</taxon>
        <taxon>Methylococcales</taxon>
        <taxon>Methylococcaceae</taxon>
        <taxon>Candidatus Methylocalor</taxon>
    </lineage>
</organism>
<name>A0ABM9NFY0_9GAMM</name>
<gene>
    <name evidence="1" type="ORF">MECH1_V1_0759</name>
</gene>
<protein>
    <submittedName>
        <fullName evidence="1">Tetratricopeptide repeat protein</fullName>
    </submittedName>
</protein>
<dbReference type="Proteomes" id="UP001497493">
    <property type="component" value="Chromosome"/>
</dbReference>
<sequence>MSHHRAPTLPCLALALLAGLSPRPAPPAVPDAHQAVEALEREWAEIFYRLPKDQQAEQLRALLARAEDLVVRFPGAAEPLIMEAIVLCAYAAADPGLGALRRVERARELLIRSIAIDPRAMGGSAYITLGNLYYRLPGWPISYGNDRAARHYLETALKLFPDALDSNYFYGDFLLAQGEFQAALPYLEKADRIPLAPGTASLSELQLKESLRQALAEARARSRKRDDFFSRLLPGFGDGGGSP</sequence>
<proteinExistence type="predicted"/>
<dbReference type="Pfam" id="PF13432">
    <property type="entry name" value="TPR_16"/>
    <property type="match status" value="1"/>
</dbReference>
<dbReference type="RefSeq" id="WP_348759080.1">
    <property type="nucleotide sequence ID" value="NZ_OZ026884.1"/>
</dbReference>
<evidence type="ECO:0000313" key="1">
    <source>
        <dbReference type="EMBL" id="CAL1239535.1"/>
    </source>
</evidence>
<reference evidence="1 2" key="1">
    <citation type="submission" date="2024-04" db="EMBL/GenBank/DDBJ databases">
        <authorList>
            <person name="Cremers G."/>
        </authorList>
    </citation>
    <scope>NUCLEOTIDE SEQUENCE [LARGE SCALE GENOMIC DNA]</scope>
    <source>
        <strain evidence="1">MeCH1-AG</strain>
    </source>
</reference>
<dbReference type="InterPro" id="IPR011990">
    <property type="entry name" value="TPR-like_helical_dom_sf"/>
</dbReference>
<dbReference type="Gene3D" id="1.25.40.10">
    <property type="entry name" value="Tetratricopeptide repeat domain"/>
    <property type="match status" value="1"/>
</dbReference>
<dbReference type="SUPFAM" id="SSF48452">
    <property type="entry name" value="TPR-like"/>
    <property type="match status" value="1"/>
</dbReference>